<comment type="cofactor">
    <cofactor evidence="8">
        <name>Mg(2+)</name>
        <dbReference type="ChEBI" id="CHEBI:18420"/>
    </cofactor>
</comment>
<dbReference type="Gene3D" id="3.30.1370.10">
    <property type="entry name" value="K Homology domain, type 1"/>
    <property type="match status" value="1"/>
</dbReference>
<comment type="caution">
    <text evidence="10">The sequence shown here is derived from an EMBL/GenBank/DDBJ whole genome shotgun (WGS) entry which is preliminary data.</text>
</comment>
<dbReference type="InterPro" id="IPR003029">
    <property type="entry name" value="S1_domain"/>
</dbReference>
<evidence type="ECO:0000256" key="7">
    <source>
        <dbReference type="ARBA" id="ARBA00022884"/>
    </source>
</evidence>
<evidence type="ECO:0000256" key="2">
    <source>
        <dbReference type="ARBA" id="ARBA00022490"/>
    </source>
</evidence>
<dbReference type="InterPro" id="IPR004088">
    <property type="entry name" value="KH_dom_type_1"/>
</dbReference>
<keyword evidence="5 8" id="KW-0479">Metal-binding</keyword>
<dbReference type="CDD" id="cd04472">
    <property type="entry name" value="S1_PNPase"/>
    <property type="match status" value="1"/>
</dbReference>
<dbReference type="PROSITE" id="PS50084">
    <property type="entry name" value="KH_TYPE_1"/>
    <property type="match status" value="1"/>
</dbReference>
<dbReference type="SUPFAM" id="SSF55666">
    <property type="entry name" value="Ribonuclease PH domain 2-like"/>
    <property type="match status" value="2"/>
</dbReference>
<dbReference type="CDD" id="cd11363">
    <property type="entry name" value="RNase_PH_PNPase_1"/>
    <property type="match status" value="1"/>
</dbReference>
<dbReference type="InterPro" id="IPR012162">
    <property type="entry name" value="PNPase"/>
</dbReference>
<dbReference type="PANTHER" id="PTHR11252">
    <property type="entry name" value="POLYRIBONUCLEOTIDE NUCLEOTIDYLTRANSFERASE"/>
    <property type="match status" value="1"/>
</dbReference>
<dbReference type="SMART" id="SM00316">
    <property type="entry name" value="S1"/>
    <property type="match status" value="1"/>
</dbReference>
<evidence type="ECO:0000256" key="8">
    <source>
        <dbReference type="HAMAP-Rule" id="MF_01595"/>
    </source>
</evidence>
<accession>A0ABS2G5J2</accession>
<keyword evidence="6 8" id="KW-0460">Magnesium</keyword>
<dbReference type="Proteomes" id="UP000729290">
    <property type="component" value="Unassembled WGS sequence"/>
</dbReference>
<dbReference type="InterPro" id="IPR012340">
    <property type="entry name" value="NA-bd_OB-fold"/>
</dbReference>
<dbReference type="InterPro" id="IPR001247">
    <property type="entry name" value="ExoRNase_PH_dom1"/>
</dbReference>
<evidence type="ECO:0000256" key="6">
    <source>
        <dbReference type="ARBA" id="ARBA00022842"/>
    </source>
</evidence>
<dbReference type="PROSITE" id="PS50126">
    <property type="entry name" value="S1"/>
    <property type="match status" value="1"/>
</dbReference>
<dbReference type="InterPro" id="IPR027408">
    <property type="entry name" value="PNPase/RNase_PH_dom_sf"/>
</dbReference>
<dbReference type="Gene3D" id="2.40.50.140">
    <property type="entry name" value="Nucleic acid-binding proteins"/>
    <property type="match status" value="1"/>
</dbReference>
<dbReference type="NCBIfam" id="NF008805">
    <property type="entry name" value="PRK11824.1"/>
    <property type="match status" value="1"/>
</dbReference>
<dbReference type="CDD" id="cd02393">
    <property type="entry name" value="KH-I_PNPase"/>
    <property type="match status" value="1"/>
</dbReference>
<dbReference type="CDD" id="cd11364">
    <property type="entry name" value="RNase_PH_PNPase_2"/>
    <property type="match status" value="1"/>
</dbReference>
<proteinExistence type="inferred from homology"/>
<dbReference type="InterPro" id="IPR015847">
    <property type="entry name" value="ExoRNase_PH_dom2"/>
</dbReference>
<dbReference type="RefSeq" id="WP_205132382.1">
    <property type="nucleotide sequence ID" value="NZ_JACSNT010000001.1"/>
</dbReference>
<feature type="binding site" evidence="8">
    <location>
        <position position="494"/>
    </location>
    <ligand>
        <name>Mg(2+)</name>
        <dbReference type="ChEBI" id="CHEBI:18420"/>
    </ligand>
</feature>
<evidence type="ECO:0000256" key="1">
    <source>
        <dbReference type="ARBA" id="ARBA00007404"/>
    </source>
</evidence>
<evidence type="ECO:0000313" key="11">
    <source>
        <dbReference type="Proteomes" id="UP000729290"/>
    </source>
</evidence>
<dbReference type="PIRSF" id="PIRSF005499">
    <property type="entry name" value="PNPase"/>
    <property type="match status" value="1"/>
</dbReference>
<dbReference type="Pfam" id="PF03725">
    <property type="entry name" value="RNase_PH_C"/>
    <property type="match status" value="1"/>
</dbReference>
<comment type="catalytic activity">
    <reaction evidence="8">
        <text>RNA(n+1) + phosphate = RNA(n) + a ribonucleoside 5'-diphosphate</text>
        <dbReference type="Rhea" id="RHEA:22096"/>
        <dbReference type="Rhea" id="RHEA-COMP:14527"/>
        <dbReference type="Rhea" id="RHEA-COMP:17342"/>
        <dbReference type="ChEBI" id="CHEBI:43474"/>
        <dbReference type="ChEBI" id="CHEBI:57930"/>
        <dbReference type="ChEBI" id="CHEBI:140395"/>
        <dbReference type="EC" id="2.7.7.8"/>
    </reaction>
</comment>
<dbReference type="SUPFAM" id="SSF54211">
    <property type="entry name" value="Ribosomal protein S5 domain 2-like"/>
    <property type="match status" value="2"/>
</dbReference>
<evidence type="ECO:0000259" key="9">
    <source>
        <dbReference type="PROSITE" id="PS50126"/>
    </source>
</evidence>
<dbReference type="InterPro" id="IPR036612">
    <property type="entry name" value="KH_dom_type_1_sf"/>
</dbReference>
<dbReference type="GO" id="GO:0004654">
    <property type="term" value="F:polyribonucleotide nucleotidyltransferase activity"/>
    <property type="evidence" value="ECO:0007669"/>
    <property type="project" value="UniProtKB-EC"/>
</dbReference>
<keyword evidence="4 8" id="KW-0548">Nucleotidyltransferase</keyword>
<dbReference type="SMART" id="SM00322">
    <property type="entry name" value="KH"/>
    <property type="match status" value="1"/>
</dbReference>
<dbReference type="EMBL" id="JACSNV010000001">
    <property type="protein sequence ID" value="MBM6876706.1"/>
    <property type="molecule type" value="Genomic_DNA"/>
</dbReference>
<evidence type="ECO:0000256" key="3">
    <source>
        <dbReference type="ARBA" id="ARBA00022679"/>
    </source>
</evidence>
<comment type="subcellular location">
    <subcellularLocation>
        <location evidence="8">Cytoplasm</location>
    </subcellularLocation>
</comment>
<protein>
    <recommendedName>
        <fullName evidence="8">Polyribonucleotide nucleotidyltransferase</fullName>
        <ecNumber evidence="8">2.7.7.8</ecNumber>
    </recommendedName>
    <alternativeName>
        <fullName evidence="8">Polynucleotide phosphorylase</fullName>
        <shortName evidence="8">PNPase</shortName>
    </alternativeName>
</protein>
<dbReference type="InterPro" id="IPR015848">
    <property type="entry name" value="PNPase_PH_RNA-bd_bac/org-type"/>
</dbReference>
<dbReference type="Pfam" id="PF03726">
    <property type="entry name" value="PNPase"/>
    <property type="match status" value="1"/>
</dbReference>
<dbReference type="SUPFAM" id="SSF50249">
    <property type="entry name" value="Nucleic acid-binding proteins"/>
    <property type="match status" value="1"/>
</dbReference>
<name>A0ABS2G5J2_9FIRM</name>
<dbReference type="PANTHER" id="PTHR11252:SF0">
    <property type="entry name" value="POLYRIBONUCLEOTIDE NUCLEOTIDYLTRANSFERASE 1, MITOCHONDRIAL"/>
    <property type="match status" value="1"/>
</dbReference>
<dbReference type="InterPro" id="IPR020568">
    <property type="entry name" value="Ribosomal_Su5_D2-typ_SF"/>
</dbReference>
<dbReference type="NCBIfam" id="TIGR03591">
    <property type="entry name" value="polynuc_phos"/>
    <property type="match status" value="1"/>
</dbReference>
<sequence length="711" mass="78310">MFRTYSMELAGRTLSAEIGRVAEQANGAALMRYGDTTVLVTATASEKPREGIDFFPLSIDYEERLYSVGKIPGGFIKREGRPSEKAILTARCIDRPLRPLFPKDYRNDVAIVATVMSVDQDCSPEVLAMIGASLALNISDIPFTYPVASVNIGYVDGQLVVNPTAKQREKTKLSLTVSSKEDKVMMIEAGADEIPDDLMMEAIHLAFDTNLEVVKFIQEVTAKEGKAKAPYTEHVIPEDAYQMVTEYITDARMEEAVFAELKQDRDAKIKVITEEVLEQLTEKLTEISAEDIDIPALVDEIIYKFEKMTVRRMILREHKRPDGRGIEEIRPLSAEVDVLPRVHGSALFTRGQTQALTVTTLGAISEGQRLDGLDANETGKRYIHHYNFPGFSVGEAKTSRGPGRREIGHGALGERALLPVIPSEEEFPYAIRLVSDILSSNGSTSQASICGSTLSLMAAGVPIKRPVAGISVGLVTGDTDDDFIEITDIQGVEDFFGDMDFKVAGTSEGITAIQMDMKIKGLTFEMIEQAFAQTGRAREYILNEVMLKAIAEPRKELSKYAPKIATMQIDVDKIAEVIGTRGKVIKKIIEETNCEIDTEDDGKIFIKGTDPADMQRAIDMITAIVSDPEMGKVYKGTITRLMTFGAFVEIAPGKEGLIHISKMANKRVAKVEDVVAPGDEVMVKLMEIDKQGRLNFSMKDALVKDDAPEQE</sequence>
<dbReference type="HAMAP" id="MF_01595">
    <property type="entry name" value="PNPase"/>
    <property type="match status" value="1"/>
</dbReference>
<keyword evidence="11" id="KW-1185">Reference proteome</keyword>
<keyword evidence="7 8" id="KW-0694">RNA-binding</keyword>
<dbReference type="Pfam" id="PF00575">
    <property type="entry name" value="S1"/>
    <property type="match status" value="1"/>
</dbReference>
<keyword evidence="2 8" id="KW-0963">Cytoplasm</keyword>
<evidence type="ECO:0000256" key="4">
    <source>
        <dbReference type="ARBA" id="ARBA00022695"/>
    </source>
</evidence>
<organism evidence="10 11">
    <name type="scientific">Anaerotignum lactatifermentans</name>
    <dbReference type="NCBI Taxonomy" id="160404"/>
    <lineage>
        <taxon>Bacteria</taxon>
        <taxon>Bacillati</taxon>
        <taxon>Bacillota</taxon>
        <taxon>Clostridia</taxon>
        <taxon>Lachnospirales</taxon>
        <taxon>Anaerotignaceae</taxon>
        <taxon>Anaerotignum</taxon>
    </lineage>
</organism>
<dbReference type="SUPFAM" id="SSF54791">
    <property type="entry name" value="Eukaryotic type KH-domain (KH-domain type I)"/>
    <property type="match status" value="1"/>
</dbReference>
<evidence type="ECO:0000256" key="5">
    <source>
        <dbReference type="ARBA" id="ARBA00022723"/>
    </source>
</evidence>
<dbReference type="Pfam" id="PF01138">
    <property type="entry name" value="RNase_PH"/>
    <property type="match status" value="2"/>
</dbReference>
<evidence type="ECO:0000313" key="10">
    <source>
        <dbReference type="EMBL" id="MBM6876706.1"/>
    </source>
</evidence>
<dbReference type="InterPro" id="IPR004087">
    <property type="entry name" value="KH_dom"/>
</dbReference>
<keyword evidence="3 8" id="KW-0808">Transferase</keyword>
<comment type="similarity">
    <text evidence="1 8">Belongs to the polyribonucleotide nucleotidyltransferase family.</text>
</comment>
<gene>
    <name evidence="8" type="primary">pnp</name>
    <name evidence="10" type="ORF">H9X83_00825</name>
</gene>
<feature type="domain" description="S1 motif" evidence="9">
    <location>
        <begin position="631"/>
        <end position="699"/>
    </location>
</feature>
<comment type="function">
    <text evidence="8">Involved in mRNA degradation. Catalyzes the phosphorolysis of single-stranded polyribonucleotides processively in the 3'- to 5'-direction.</text>
</comment>
<dbReference type="EC" id="2.7.7.8" evidence="8"/>
<reference evidence="10 11" key="1">
    <citation type="journal article" date="2021" name="Sci. Rep.">
        <title>The distribution of antibiotic resistance genes in chicken gut microbiota commensals.</title>
        <authorList>
            <person name="Juricova H."/>
            <person name="Matiasovicova J."/>
            <person name="Kubasova T."/>
            <person name="Cejkova D."/>
            <person name="Rychlik I."/>
        </authorList>
    </citation>
    <scope>NUCLEOTIDE SEQUENCE [LARGE SCALE GENOMIC DNA]</scope>
    <source>
        <strain evidence="10 11">An431b</strain>
    </source>
</reference>
<feature type="binding site" evidence="8">
    <location>
        <position position="500"/>
    </location>
    <ligand>
        <name>Mg(2+)</name>
        <dbReference type="ChEBI" id="CHEBI:18420"/>
    </ligand>
</feature>
<dbReference type="Gene3D" id="3.30.230.70">
    <property type="entry name" value="GHMP Kinase, N-terminal domain"/>
    <property type="match status" value="2"/>
</dbReference>
<dbReference type="Pfam" id="PF00013">
    <property type="entry name" value="KH_1"/>
    <property type="match status" value="1"/>
</dbReference>
<dbReference type="InterPro" id="IPR036345">
    <property type="entry name" value="ExoRNase_PH_dom2_sf"/>
</dbReference>